<dbReference type="InterPro" id="IPR021799">
    <property type="entry name" value="PIN-like_prokaryotic"/>
</dbReference>
<dbReference type="PANTHER" id="PTHR39550:SF1">
    <property type="entry name" value="SLL0658 PROTEIN"/>
    <property type="match status" value="1"/>
</dbReference>
<protein>
    <recommendedName>
        <fullName evidence="3">DUF3368 domain-containing protein</fullName>
    </recommendedName>
</protein>
<dbReference type="AlphaFoldDB" id="D5H542"/>
<reference evidence="1 2" key="1">
    <citation type="journal article" date="2010" name="ISME J.">
        <title>Fine-scale evolution: genomic, phenotypic and ecological differentiation in two coexisting Salinibacter ruber strains.</title>
        <authorList>
            <person name="Pena A."/>
            <person name="Teeling H."/>
            <person name="Huerta-Cepas J."/>
            <person name="Santos F."/>
            <person name="Yarza P."/>
            <person name="Brito-Echeverria J."/>
            <person name="Lucio M."/>
            <person name="Schmitt-Kopplin P."/>
            <person name="Meseguer I."/>
            <person name="Schenowitz C."/>
            <person name="Dossat C."/>
            <person name="Barbe V."/>
            <person name="Dopazo J."/>
            <person name="Rossello-Mora R."/>
            <person name="Schuler M."/>
            <person name="Glockner F.O."/>
            <person name="Amann R."/>
            <person name="Gabaldon T."/>
            <person name="Anton J."/>
        </authorList>
    </citation>
    <scope>NUCLEOTIDE SEQUENCE [LARGE SCALE GENOMIC DNA]</scope>
    <source>
        <strain evidence="1 2">M8</strain>
    </source>
</reference>
<name>D5H542_SALRM</name>
<organism evidence="1 2">
    <name type="scientific">Salinibacter ruber (strain M8)</name>
    <dbReference type="NCBI Taxonomy" id="761659"/>
    <lineage>
        <taxon>Bacteria</taxon>
        <taxon>Pseudomonadati</taxon>
        <taxon>Rhodothermota</taxon>
        <taxon>Rhodothermia</taxon>
        <taxon>Rhodothermales</taxon>
        <taxon>Salinibacteraceae</taxon>
        <taxon>Salinibacter</taxon>
    </lineage>
</organism>
<dbReference type="Pfam" id="PF11848">
    <property type="entry name" value="DUF3368"/>
    <property type="match status" value="1"/>
</dbReference>
<proteinExistence type="predicted"/>
<gene>
    <name evidence="1" type="ordered locus">SRM_00226</name>
</gene>
<evidence type="ECO:0000313" key="2">
    <source>
        <dbReference type="Proteomes" id="UP000000933"/>
    </source>
</evidence>
<evidence type="ECO:0008006" key="3">
    <source>
        <dbReference type="Google" id="ProtNLM"/>
    </source>
</evidence>
<accession>D5H542</accession>
<evidence type="ECO:0000313" key="1">
    <source>
        <dbReference type="EMBL" id="CBH23147.1"/>
    </source>
</evidence>
<dbReference type="Proteomes" id="UP000000933">
    <property type="component" value="Chromosome"/>
</dbReference>
<dbReference type="PANTHER" id="PTHR39550">
    <property type="entry name" value="SLL0658 PROTEIN"/>
    <property type="match status" value="1"/>
</dbReference>
<sequence length="162" mass="17449">MLTVSNTSPLLNLAIIGRLGLVRSQFGSVLVPPAVVKEFHLEEGRPGSSALRQAIEGGWIVEKEPSDDPLVRTLRQDLDQGESEAIALAVEEEAGLILLDEREGRRRARNVGLEMTGALGILAQADRRGNLDSISSALDRIESEAGFWIGPALREQILGGSE</sequence>
<reference evidence="2" key="2">
    <citation type="submission" date="2010-04" db="EMBL/GenBank/DDBJ databases">
        <title>Genome sequence of Salinibacter ruber M8.</title>
        <authorList>
            <consortium name="Genoscope"/>
        </authorList>
    </citation>
    <scope>NUCLEOTIDE SEQUENCE [LARGE SCALE GENOMIC DNA]</scope>
    <source>
        <strain evidence="2">M8</strain>
    </source>
</reference>
<dbReference type="KEGG" id="srm:SRM_00226"/>
<dbReference type="HOGENOM" id="CLU_115769_0_1_10"/>
<dbReference type="EMBL" id="FP565814">
    <property type="protein sequence ID" value="CBH23147.1"/>
    <property type="molecule type" value="Genomic_DNA"/>
</dbReference>
<dbReference type="PATRIC" id="fig|761659.10.peg.260"/>